<feature type="chain" id="PRO_5007487530" evidence="2">
    <location>
        <begin position="36"/>
        <end position="1077"/>
    </location>
</feature>
<comment type="caution">
    <text evidence="4">The sequence shown here is derived from an EMBL/GenBank/DDBJ whole genome shotgun (WGS) entry which is preliminary data.</text>
</comment>
<dbReference type="NCBIfam" id="TIGR04057">
    <property type="entry name" value="SusC_RagA_signa"/>
    <property type="match status" value="1"/>
</dbReference>
<comment type="similarity">
    <text evidence="1">Belongs to the TonB-dependent receptor family.</text>
</comment>
<dbReference type="InterPro" id="IPR023997">
    <property type="entry name" value="TonB-dep_OMP_SusC/RagA_CS"/>
</dbReference>
<dbReference type="RefSeq" id="WP_082787999.1">
    <property type="nucleotide sequence ID" value="NZ_KQ968679.1"/>
</dbReference>
<gene>
    <name evidence="4" type="ORF">HMPREF2531_01024</name>
</gene>
<evidence type="ECO:0000259" key="3">
    <source>
        <dbReference type="Pfam" id="PF07715"/>
    </source>
</evidence>
<reference evidence="4 5" key="1">
    <citation type="submission" date="2016-02" db="EMBL/GenBank/DDBJ databases">
        <authorList>
            <person name="Wen L."/>
            <person name="He K."/>
            <person name="Yang H."/>
        </authorList>
    </citation>
    <scope>NUCLEOTIDE SEQUENCE [LARGE SCALE GENOMIC DNA]</scope>
    <source>
        <strain evidence="4 5">KLE1704</strain>
    </source>
</reference>
<name>A0A139LRX6_9BACE</name>
<accession>A0A139LRX6</accession>
<dbReference type="FunFam" id="2.170.130.10:FF:000003">
    <property type="entry name" value="SusC/RagA family TonB-linked outer membrane protein"/>
    <property type="match status" value="1"/>
</dbReference>
<comment type="subcellular location">
    <subcellularLocation>
        <location evidence="1">Cell outer membrane</location>
        <topology evidence="1">Multi-pass membrane protein</topology>
    </subcellularLocation>
</comment>
<dbReference type="EMBL" id="LTDF01000046">
    <property type="protein sequence ID" value="KXT54212.1"/>
    <property type="molecule type" value="Genomic_DNA"/>
</dbReference>
<keyword evidence="2" id="KW-0732">Signal</keyword>
<dbReference type="Pfam" id="PF07715">
    <property type="entry name" value="Plug"/>
    <property type="match status" value="1"/>
</dbReference>
<organism evidence="4">
    <name type="scientific">Bacteroides intestinalis</name>
    <dbReference type="NCBI Taxonomy" id="329854"/>
    <lineage>
        <taxon>Bacteria</taxon>
        <taxon>Pseudomonadati</taxon>
        <taxon>Bacteroidota</taxon>
        <taxon>Bacteroidia</taxon>
        <taxon>Bacteroidales</taxon>
        <taxon>Bacteroidaceae</taxon>
        <taxon>Bacteroides</taxon>
    </lineage>
</organism>
<dbReference type="InterPro" id="IPR037066">
    <property type="entry name" value="Plug_dom_sf"/>
</dbReference>
<evidence type="ECO:0000256" key="1">
    <source>
        <dbReference type="PROSITE-ProRule" id="PRU01360"/>
    </source>
</evidence>
<dbReference type="SUPFAM" id="SSF49464">
    <property type="entry name" value="Carboxypeptidase regulatory domain-like"/>
    <property type="match status" value="1"/>
</dbReference>
<keyword evidence="1" id="KW-0998">Cell outer membrane</keyword>
<dbReference type="InterPro" id="IPR039426">
    <property type="entry name" value="TonB-dep_rcpt-like"/>
</dbReference>
<dbReference type="Pfam" id="PF13715">
    <property type="entry name" value="CarbopepD_reg_2"/>
    <property type="match status" value="1"/>
</dbReference>
<dbReference type="Proteomes" id="UP000070319">
    <property type="component" value="Unassembled WGS sequence"/>
</dbReference>
<dbReference type="Gene3D" id="2.170.130.10">
    <property type="entry name" value="TonB-dependent receptor, plug domain"/>
    <property type="match status" value="1"/>
</dbReference>
<feature type="domain" description="TonB-dependent receptor plug" evidence="3">
    <location>
        <begin position="148"/>
        <end position="256"/>
    </location>
</feature>
<dbReference type="PROSITE" id="PS52016">
    <property type="entry name" value="TONB_DEPENDENT_REC_3"/>
    <property type="match status" value="1"/>
</dbReference>
<evidence type="ECO:0000256" key="2">
    <source>
        <dbReference type="SAM" id="SignalP"/>
    </source>
</evidence>
<dbReference type="PATRIC" id="fig|329854.7.peg.1036"/>
<keyword evidence="1" id="KW-1134">Transmembrane beta strand</keyword>
<keyword evidence="1" id="KW-0813">Transport</keyword>
<proteinExistence type="inferred from homology"/>
<keyword evidence="1" id="KW-0812">Transmembrane</keyword>
<evidence type="ECO:0000313" key="5">
    <source>
        <dbReference type="Proteomes" id="UP000070319"/>
    </source>
</evidence>
<dbReference type="GO" id="GO:0009279">
    <property type="term" value="C:cell outer membrane"/>
    <property type="evidence" value="ECO:0007669"/>
    <property type="project" value="UniProtKB-SubCell"/>
</dbReference>
<feature type="signal peptide" evidence="2">
    <location>
        <begin position="1"/>
        <end position="35"/>
    </location>
</feature>
<dbReference type="NCBIfam" id="TIGR04056">
    <property type="entry name" value="OMP_RagA_SusC"/>
    <property type="match status" value="1"/>
</dbReference>
<dbReference type="Gene3D" id="2.60.40.1120">
    <property type="entry name" value="Carboxypeptidase-like, regulatory domain"/>
    <property type="match status" value="1"/>
</dbReference>
<dbReference type="InterPro" id="IPR012910">
    <property type="entry name" value="Plug_dom"/>
</dbReference>
<keyword evidence="4" id="KW-0675">Receptor</keyword>
<dbReference type="SUPFAM" id="SSF56935">
    <property type="entry name" value="Porins"/>
    <property type="match status" value="1"/>
</dbReference>
<evidence type="ECO:0000313" key="4">
    <source>
        <dbReference type="EMBL" id="KXT54212.1"/>
    </source>
</evidence>
<dbReference type="AlphaFoldDB" id="A0A139LRX6"/>
<dbReference type="InterPro" id="IPR008969">
    <property type="entry name" value="CarboxyPept-like_regulatory"/>
</dbReference>
<sequence length="1077" mass="121124">MKNVRFFPLCQHVNKQLCSCIIITALTIVSSPLQANTFLLESVRETEVLNSVTQQKVKVTGRVVDSTGEPLPGAAVVIQGTPQGVTTDMDGNFSMEVDLNAKLEISYLGMEKEVLTASELQKNKVVQLKDQTDELEEVTVVAFAKQKKESVLASVSTIKPAELKAPTSNLTTALAGRVAGMISYQRSGEPGMDNADFFIRGVTTFGYSKSPLILMDGLEISSSDLSRLQPDDIASFSIMKDATATALYGARGANGVILVTTKEGKEGKAKIEFRIENSIQTPTRKVELADPITYMRLHNEAVKTRNPLGALPYTQEKIANTIAGANPYMYPATDWYALMLNDAVANQRYNLNLSGGGTVARYYIAATFNQDHGLMKVDKRNNFNNNIDLKRYAIRSNVNINVTKKTKVNVRLYTTIEDYTGPIDGGTTLYNKIMQTSPVGFPAFYPQTKDTEHIQHIMFGNTYATESEFYINPYADMVKGYRDQSSSMILAQFELSQDLDFITKGLKARALFSTTRNSSFDVSRYYNPFYYLASNYNSLDDTYKLTELNPEGGTEYLGYNEGTKNISTNTYVEAAVSYDRTFKEKHAISGMLIYTLRNELHANASSLQLSLPYRNMGLSGRFTYAYNDRYFLEANFGYNGSERFAQKERFGFFPSVGLGYIVSNENFYRGPIAKIIPKLKLKATYGLVGNDAIGNNEDRFFYLSEVNMNNTDYSYRFGTDYNVSKNGISVSRYANPYITWEVSKKLNVGTEFNLLNAFDVQIDYFQDKRSNILQTRAAIPETMGVQAAVRANVGEAESSGFDMSVDYNYSFNKNFWMQGRFNFTYATSKITKYEEVDYSNTPWRSKVGHSINQQWGYVAERLFVDEQDIANSPKQFGDYLAGDIKYKDINNDGVITEADQVPIGFPTDPEIVYGFGLSAGYKGFDISCFFQGLARESFWLNVGSKTGTTHPFIDNDLSGHGQNQLLKIYADDHWSETNRNIYALWPRLSETLVSNNNRTSTWFMQDGSFLRLKSVEVGYSFPHKWIKKAFLSKLRIYYSGTNLLTFSKFDLWDPEMAGNGLGYPIQRVHNIGIQVGF</sequence>
<protein>
    <submittedName>
        <fullName evidence="4">TonB-dependent receptor plug domain protein</fullName>
    </submittedName>
</protein>
<dbReference type="InterPro" id="IPR023996">
    <property type="entry name" value="TonB-dep_OMP_SusC/RagA"/>
</dbReference>
<keyword evidence="1" id="KW-0472">Membrane</keyword>